<dbReference type="GO" id="GO:0004497">
    <property type="term" value="F:monooxygenase activity"/>
    <property type="evidence" value="ECO:0007669"/>
    <property type="project" value="UniProtKB-KW"/>
</dbReference>
<dbReference type="InterPro" id="IPR050182">
    <property type="entry name" value="Cytochrome_P450_fam2"/>
</dbReference>
<comment type="similarity">
    <text evidence="1 5">Belongs to the cytochrome P450 family.</text>
</comment>
<accession>A0ABD0J8R0</accession>
<dbReference type="InterPro" id="IPR017972">
    <property type="entry name" value="Cyt_P450_CS"/>
</dbReference>
<dbReference type="Proteomes" id="UP001519460">
    <property type="component" value="Unassembled WGS sequence"/>
</dbReference>
<dbReference type="PRINTS" id="PR00463">
    <property type="entry name" value="EP450I"/>
</dbReference>
<dbReference type="PROSITE" id="PS00086">
    <property type="entry name" value="CYTOCHROME_P450"/>
    <property type="match status" value="1"/>
</dbReference>
<evidence type="ECO:0000256" key="2">
    <source>
        <dbReference type="ARBA" id="ARBA00022723"/>
    </source>
</evidence>
<proteinExistence type="inferred from homology"/>
<dbReference type="SUPFAM" id="SSF48264">
    <property type="entry name" value="Cytochrome P450"/>
    <property type="match status" value="1"/>
</dbReference>
<keyword evidence="5" id="KW-0503">Monooxygenase</keyword>
<evidence type="ECO:0000313" key="7">
    <source>
        <dbReference type="Proteomes" id="UP001519460"/>
    </source>
</evidence>
<comment type="cofactor">
    <cofactor evidence="4">
        <name>heme</name>
        <dbReference type="ChEBI" id="CHEBI:30413"/>
    </cofactor>
</comment>
<evidence type="ECO:0000256" key="1">
    <source>
        <dbReference type="ARBA" id="ARBA00010617"/>
    </source>
</evidence>
<dbReference type="Pfam" id="PF00067">
    <property type="entry name" value="p450"/>
    <property type="match status" value="1"/>
</dbReference>
<evidence type="ECO:0000256" key="3">
    <source>
        <dbReference type="ARBA" id="ARBA00023004"/>
    </source>
</evidence>
<organism evidence="6 7">
    <name type="scientific">Batillaria attramentaria</name>
    <dbReference type="NCBI Taxonomy" id="370345"/>
    <lineage>
        <taxon>Eukaryota</taxon>
        <taxon>Metazoa</taxon>
        <taxon>Spiralia</taxon>
        <taxon>Lophotrochozoa</taxon>
        <taxon>Mollusca</taxon>
        <taxon>Gastropoda</taxon>
        <taxon>Caenogastropoda</taxon>
        <taxon>Sorbeoconcha</taxon>
        <taxon>Cerithioidea</taxon>
        <taxon>Batillariidae</taxon>
        <taxon>Batillaria</taxon>
    </lineage>
</organism>
<dbReference type="AlphaFoldDB" id="A0ABD0J8R0"/>
<keyword evidence="3 4" id="KW-0408">Iron</keyword>
<evidence type="ECO:0000256" key="4">
    <source>
        <dbReference type="PIRSR" id="PIRSR602401-1"/>
    </source>
</evidence>
<evidence type="ECO:0008006" key="8">
    <source>
        <dbReference type="Google" id="ProtNLM"/>
    </source>
</evidence>
<dbReference type="PANTHER" id="PTHR24300:SF403">
    <property type="entry name" value="CYTOCHROME P450 306A1"/>
    <property type="match status" value="1"/>
</dbReference>
<evidence type="ECO:0000256" key="5">
    <source>
        <dbReference type="RuleBase" id="RU000461"/>
    </source>
</evidence>
<gene>
    <name evidence="6" type="ORF">BaRGS_00037705</name>
</gene>
<keyword evidence="7" id="KW-1185">Reference proteome</keyword>
<feature type="binding site" description="axial binding residue" evidence="4">
    <location>
        <position position="50"/>
    </location>
    <ligand>
        <name>heme</name>
        <dbReference type="ChEBI" id="CHEBI:30413"/>
    </ligand>
    <ligandPart>
        <name>Fe</name>
        <dbReference type="ChEBI" id="CHEBI:18248"/>
    </ligandPart>
</feature>
<evidence type="ECO:0000313" key="6">
    <source>
        <dbReference type="EMBL" id="KAK7465126.1"/>
    </source>
</evidence>
<dbReference type="PANTHER" id="PTHR24300">
    <property type="entry name" value="CYTOCHROME P450 508A4-RELATED"/>
    <property type="match status" value="1"/>
</dbReference>
<keyword evidence="4 5" id="KW-0349">Heme</keyword>
<dbReference type="Gene3D" id="1.10.630.10">
    <property type="entry name" value="Cytochrome P450"/>
    <property type="match status" value="1"/>
</dbReference>
<dbReference type="InterPro" id="IPR002401">
    <property type="entry name" value="Cyt_P450_E_grp-I"/>
</dbReference>
<reference evidence="6 7" key="1">
    <citation type="journal article" date="2023" name="Sci. Data">
        <title>Genome assembly of the Korean intertidal mud-creeper Batillaria attramentaria.</title>
        <authorList>
            <person name="Patra A.K."/>
            <person name="Ho P.T."/>
            <person name="Jun S."/>
            <person name="Lee S.J."/>
            <person name="Kim Y."/>
            <person name="Won Y.J."/>
        </authorList>
    </citation>
    <scope>NUCLEOTIDE SEQUENCE [LARGE SCALE GENOMIC DNA]</scope>
    <source>
        <strain evidence="6">Wonlab-2016</strain>
    </source>
</reference>
<protein>
    <recommendedName>
        <fullName evidence="8">Cytochrome P450</fullName>
    </recommendedName>
</protein>
<dbReference type="InterPro" id="IPR001128">
    <property type="entry name" value="Cyt_P450"/>
</dbReference>
<keyword evidence="2 4" id="KW-0479">Metal-binding</keyword>
<comment type="caution">
    <text evidence="6">The sequence shown here is derived from an EMBL/GenBank/DDBJ whole genome shotgun (WGS) entry which is preliminary data.</text>
</comment>
<keyword evidence="5" id="KW-0560">Oxidoreductase</keyword>
<sequence>MVIPNLDSVLYDPEVWGDPDTFRPERFIGPDGKLIRYDEFIPFSTGRRVCLGESLARMELFLYLAAMIQQFRFLPPEDGQMPSLEGILGVICSPKPFTFRAVPRL</sequence>
<dbReference type="InterPro" id="IPR036396">
    <property type="entry name" value="Cyt_P450_sf"/>
</dbReference>
<dbReference type="EMBL" id="JACVVK020000576">
    <property type="protein sequence ID" value="KAK7465126.1"/>
    <property type="molecule type" value="Genomic_DNA"/>
</dbReference>
<name>A0ABD0J8R0_9CAEN</name>
<dbReference type="GO" id="GO:0046872">
    <property type="term" value="F:metal ion binding"/>
    <property type="evidence" value="ECO:0007669"/>
    <property type="project" value="UniProtKB-KW"/>
</dbReference>